<comment type="similarity">
    <text evidence="2">Belongs to the fasciclin-like AGP family.</text>
</comment>
<organism evidence="12">
    <name type="scientific">Nymphaea colorata</name>
    <name type="common">pocket water lily</name>
    <dbReference type="NCBI Taxonomy" id="210225"/>
    <lineage>
        <taxon>Eukaryota</taxon>
        <taxon>Viridiplantae</taxon>
        <taxon>Streptophyta</taxon>
        <taxon>Embryophyta</taxon>
        <taxon>Tracheophyta</taxon>
        <taxon>Spermatophyta</taxon>
        <taxon>Magnoliopsida</taxon>
        <taxon>Nymphaeales</taxon>
        <taxon>Nymphaeaceae</taxon>
        <taxon>Nymphaea</taxon>
    </lineage>
</organism>
<dbReference type="InterPro" id="IPR036378">
    <property type="entry name" value="FAS1_dom_sf"/>
</dbReference>
<dbReference type="PANTHER" id="PTHR32077">
    <property type="entry name" value="FASCICLIN-LIKE ARABINOGALACTAN PROTEIN"/>
    <property type="match status" value="1"/>
</dbReference>
<keyword evidence="7" id="KW-0472">Membrane</keyword>
<dbReference type="PROSITE" id="PS50213">
    <property type="entry name" value="FAS1"/>
    <property type="match status" value="1"/>
</dbReference>
<keyword evidence="6" id="KW-0654">Proteoglycan</keyword>
<evidence type="ECO:0000256" key="5">
    <source>
        <dbReference type="ARBA" id="ARBA00022729"/>
    </source>
</evidence>
<dbReference type="FunFam" id="2.30.180.10:FF:000006">
    <property type="entry name" value="Fasciclin-like arabinogalactan protein 11"/>
    <property type="match status" value="1"/>
</dbReference>
<evidence type="ECO:0000259" key="11">
    <source>
        <dbReference type="PROSITE" id="PS50213"/>
    </source>
</evidence>
<dbReference type="GO" id="GO:0098552">
    <property type="term" value="C:side of membrane"/>
    <property type="evidence" value="ECO:0007669"/>
    <property type="project" value="UniProtKB-KW"/>
</dbReference>
<dbReference type="Pfam" id="PF02469">
    <property type="entry name" value="Fasciclin"/>
    <property type="match status" value="1"/>
</dbReference>
<proteinExistence type="inferred from homology"/>
<keyword evidence="4" id="KW-0336">GPI-anchor</keyword>
<keyword evidence="5" id="KW-0732">Signal</keyword>
<dbReference type="SUPFAM" id="SSF82153">
    <property type="entry name" value="FAS1 domain"/>
    <property type="match status" value="1"/>
</dbReference>
<dbReference type="AlphaFoldDB" id="A0A5K1AB02"/>
<dbReference type="GO" id="GO:0005886">
    <property type="term" value="C:plasma membrane"/>
    <property type="evidence" value="ECO:0007669"/>
    <property type="project" value="UniProtKB-SubCell"/>
</dbReference>
<keyword evidence="3" id="KW-1003">Cell membrane</keyword>
<keyword evidence="4" id="KW-0449">Lipoprotein</keyword>
<feature type="domain" description="FAS1" evidence="11">
    <location>
        <begin position="51"/>
        <end position="194"/>
    </location>
</feature>
<gene>
    <name evidence="12" type="ORF">NYM_LOCUS12868</name>
</gene>
<dbReference type="GO" id="GO:0009834">
    <property type="term" value="P:plant-type secondary cell wall biogenesis"/>
    <property type="evidence" value="ECO:0007669"/>
    <property type="project" value="UniProtKB-ARBA"/>
</dbReference>
<comment type="subcellular location">
    <subcellularLocation>
        <location evidence="1">Cell membrane</location>
        <topology evidence="1">Lipid-anchor</topology>
        <topology evidence="1">GPI-anchor</topology>
    </subcellularLocation>
</comment>
<dbReference type="Gene3D" id="2.30.180.10">
    <property type="entry name" value="FAS1 domain"/>
    <property type="match status" value="1"/>
</dbReference>
<evidence type="ECO:0000256" key="9">
    <source>
        <dbReference type="ARBA" id="ARBA00024686"/>
    </source>
</evidence>
<dbReference type="EMBL" id="LR721780">
    <property type="protein sequence ID" value="VVV99321.1"/>
    <property type="molecule type" value="Genomic_DNA"/>
</dbReference>
<evidence type="ECO:0000256" key="4">
    <source>
        <dbReference type="ARBA" id="ARBA00022622"/>
    </source>
</evidence>
<dbReference type="PANTHER" id="PTHR32077:SF65">
    <property type="entry name" value="FASCICLIN-LIKE ARABINOGALACTAN PROTEIN 11"/>
    <property type="match status" value="1"/>
</dbReference>
<evidence type="ECO:0000256" key="10">
    <source>
        <dbReference type="SAM" id="MobiDB-lite"/>
    </source>
</evidence>
<keyword evidence="8" id="KW-0325">Glycoprotein</keyword>
<reference evidence="12" key="1">
    <citation type="submission" date="2019-09" db="EMBL/GenBank/DDBJ databases">
        <authorList>
            <person name="Zhang L."/>
        </authorList>
    </citation>
    <scope>NUCLEOTIDE SEQUENCE</scope>
</reference>
<feature type="region of interest" description="Disordered" evidence="10">
    <location>
        <begin position="206"/>
        <end position="246"/>
    </location>
</feature>
<comment type="function">
    <text evidence="9">May be a cell surface adhesion protein.</text>
</comment>
<dbReference type="Gramene" id="NC2G0053360.1">
    <property type="protein sequence ID" value="NC2G0053360.1:cds"/>
    <property type="gene ID" value="NC2G0053360"/>
</dbReference>
<feature type="compositionally biased region" description="Basic and acidic residues" evidence="10">
    <location>
        <begin position="214"/>
        <end position="223"/>
    </location>
</feature>
<evidence type="ECO:0000256" key="2">
    <source>
        <dbReference type="ARBA" id="ARBA00007843"/>
    </source>
</evidence>
<dbReference type="InterPro" id="IPR000782">
    <property type="entry name" value="FAS1_domain"/>
</dbReference>
<accession>A0A5K1AB02</accession>
<dbReference type="InterPro" id="IPR045003">
    <property type="entry name" value="FLA_A"/>
</dbReference>
<evidence type="ECO:0000256" key="7">
    <source>
        <dbReference type="ARBA" id="ARBA00023136"/>
    </source>
</evidence>
<sequence>MAKHQLDIASFLIIFSALSTFFFYPALSQPQASPSPAAPVTPAAPAPASGPLNVTAILEKNGQFSTFIRLLKSTQVGDQLINELNNSNQGMTIFAPTDDAFNSLKSGTLNSLTDSQKVSLVQFHIVPQFLTAAQFQTVSNPLRTQAGGADGQFPLNITTSGNQVNISTGVDETQLDNSLYSANSLAIYRVNKVLLPIAFFGTPSPAEAPAPAAAEKKGKRATDDSPSSSSSTSSDTPSDNSGALGGNHKVVSGVVVGAAITAAMWL</sequence>
<evidence type="ECO:0000256" key="3">
    <source>
        <dbReference type="ARBA" id="ARBA00022475"/>
    </source>
</evidence>
<evidence type="ECO:0000256" key="1">
    <source>
        <dbReference type="ARBA" id="ARBA00004609"/>
    </source>
</evidence>
<evidence type="ECO:0000256" key="8">
    <source>
        <dbReference type="ARBA" id="ARBA00023180"/>
    </source>
</evidence>
<evidence type="ECO:0000256" key="6">
    <source>
        <dbReference type="ARBA" id="ARBA00022974"/>
    </source>
</evidence>
<protein>
    <recommendedName>
        <fullName evidence="11">FAS1 domain-containing protein</fullName>
    </recommendedName>
</protein>
<name>A0A5K1AB02_9MAGN</name>
<evidence type="ECO:0000313" key="12">
    <source>
        <dbReference type="EMBL" id="VVV99321.1"/>
    </source>
</evidence>
<feature type="compositionally biased region" description="Low complexity" evidence="10">
    <location>
        <begin position="224"/>
        <end position="239"/>
    </location>
</feature>
<dbReference type="SMART" id="SM00554">
    <property type="entry name" value="FAS1"/>
    <property type="match status" value="1"/>
</dbReference>